<accession>A0ABU0KYP8</accession>
<comment type="caution">
    <text evidence="1">The sequence shown here is derived from an EMBL/GenBank/DDBJ whole genome shotgun (WGS) entry which is preliminary data.</text>
</comment>
<keyword evidence="2" id="KW-1185">Reference proteome</keyword>
<reference evidence="1 2" key="1">
    <citation type="submission" date="2023-07" db="EMBL/GenBank/DDBJ databases">
        <title>Genomic Encyclopedia of Type Strains, Phase IV (KMG-IV): sequencing the most valuable type-strain genomes for metagenomic binning, comparative biology and taxonomic classification.</title>
        <authorList>
            <person name="Goeker M."/>
        </authorList>
    </citation>
    <scope>NUCLEOTIDE SEQUENCE [LARGE SCALE GENOMIC DNA]</scope>
    <source>
        <strain evidence="1 2">DSM 14914</strain>
    </source>
</reference>
<protein>
    <submittedName>
        <fullName evidence="1">ATPase</fullName>
    </submittedName>
</protein>
<evidence type="ECO:0000313" key="2">
    <source>
        <dbReference type="Proteomes" id="UP001242811"/>
    </source>
</evidence>
<organism evidence="1 2">
    <name type="scientific">Paenibacillus brasilensis</name>
    <dbReference type="NCBI Taxonomy" id="128574"/>
    <lineage>
        <taxon>Bacteria</taxon>
        <taxon>Bacillati</taxon>
        <taxon>Bacillota</taxon>
        <taxon>Bacilli</taxon>
        <taxon>Bacillales</taxon>
        <taxon>Paenibacillaceae</taxon>
        <taxon>Paenibacillus</taxon>
    </lineage>
</organism>
<evidence type="ECO:0000313" key="1">
    <source>
        <dbReference type="EMBL" id="MDQ0494568.1"/>
    </source>
</evidence>
<dbReference type="EMBL" id="JAUSWA010000014">
    <property type="protein sequence ID" value="MDQ0494568.1"/>
    <property type="molecule type" value="Genomic_DNA"/>
</dbReference>
<name>A0ABU0KYP8_9BACL</name>
<dbReference type="Proteomes" id="UP001242811">
    <property type="component" value="Unassembled WGS sequence"/>
</dbReference>
<proteinExistence type="predicted"/>
<gene>
    <name evidence="1" type="ORF">QOZ95_002733</name>
</gene>
<sequence length="52" mass="6324">MRGDLIRRVALYHLTHEGIETRTLEETDHFIIMKQFLNNKEKMLHELFDDPQ</sequence>